<dbReference type="EMBL" id="AKFT01000058">
    <property type="protein sequence ID" value="EJF46490.1"/>
    <property type="molecule type" value="Genomic_DNA"/>
</dbReference>
<organism evidence="1 2">
    <name type="scientific">Actinomyces massiliensis F0489</name>
    <dbReference type="NCBI Taxonomy" id="1125718"/>
    <lineage>
        <taxon>Bacteria</taxon>
        <taxon>Bacillati</taxon>
        <taxon>Actinomycetota</taxon>
        <taxon>Actinomycetes</taxon>
        <taxon>Actinomycetales</taxon>
        <taxon>Actinomycetaceae</taxon>
        <taxon>Actinomyces</taxon>
    </lineage>
</organism>
<dbReference type="RefSeq" id="WP_008730579.1">
    <property type="nucleotide sequence ID" value="NZ_AKFT01000058.1"/>
</dbReference>
<evidence type="ECO:0000313" key="1">
    <source>
        <dbReference type="EMBL" id="EJF46490.1"/>
    </source>
</evidence>
<gene>
    <name evidence="1" type="ORF">HMPREF1318_1671</name>
</gene>
<name>J1HKK5_9ACTO</name>
<reference evidence="1 2" key="1">
    <citation type="submission" date="2012-05" db="EMBL/GenBank/DDBJ databases">
        <authorList>
            <person name="Harkins D.M."/>
            <person name="Madupu R."/>
            <person name="Durkin A.S."/>
            <person name="Torralba M."/>
            <person name="Methe B."/>
            <person name="Sutton G.G."/>
            <person name="Nelson K.E."/>
        </authorList>
    </citation>
    <scope>NUCLEOTIDE SEQUENCE [LARGE SCALE GENOMIC DNA]</scope>
    <source>
        <strain evidence="1 2">F0489</strain>
    </source>
</reference>
<sequence length="97" mass="10710">MGTPAVTDWSSIFRARAAVVTLQPRCSPSSVITLALAAGIPEREVMISARHTSSAQTARYDRLRDQVERAVGPRLEAWLRLPSHTDVPQVGRDQEED</sequence>
<dbReference type="AlphaFoldDB" id="J1HKK5"/>
<keyword evidence="2" id="KW-1185">Reference proteome</keyword>
<proteinExistence type="predicted"/>
<comment type="caution">
    <text evidence="1">The sequence shown here is derived from an EMBL/GenBank/DDBJ whole genome shotgun (WGS) entry which is preliminary data.</text>
</comment>
<dbReference type="Proteomes" id="UP000002941">
    <property type="component" value="Unassembled WGS sequence"/>
</dbReference>
<dbReference type="GO" id="GO:0003677">
    <property type="term" value="F:DNA binding"/>
    <property type="evidence" value="ECO:0007669"/>
    <property type="project" value="InterPro"/>
</dbReference>
<dbReference type="InterPro" id="IPR011010">
    <property type="entry name" value="DNA_brk_join_enz"/>
</dbReference>
<accession>J1HKK5</accession>
<dbReference type="OrthoDB" id="4137935at2"/>
<dbReference type="SUPFAM" id="SSF56349">
    <property type="entry name" value="DNA breaking-rejoining enzymes"/>
    <property type="match status" value="1"/>
</dbReference>
<evidence type="ECO:0000313" key="2">
    <source>
        <dbReference type="Proteomes" id="UP000002941"/>
    </source>
</evidence>
<protein>
    <submittedName>
        <fullName evidence="1">Uncharacterized protein</fullName>
    </submittedName>
</protein>
<dbReference type="PATRIC" id="fig|1125718.3.peg.845"/>